<protein>
    <submittedName>
        <fullName evidence="11">Na+/H+ antiporter NhaC</fullName>
    </submittedName>
</protein>
<organism evidence="11 12">
    <name type="scientific">Paremcibacter congregatus</name>
    <dbReference type="NCBI Taxonomy" id="2043170"/>
    <lineage>
        <taxon>Bacteria</taxon>
        <taxon>Pseudomonadati</taxon>
        <taxon>Pseudomonadota</taxon>
        <taxon>Alphaproteobacteria</taxon>
        <taxon>Emcibacterales</taxon>
        <taxon>Emcibacteraceae</taxon>
        <taxon>Paremcibacter</taxon>
    </lineage>
</organism>
<evidence type="ECO:0000256" key="2">
    <source>
        <dbReference type="ARBA" id="ARBA00022448"/>
    </source>
</evidence>
<feature type="transmembrane region" description="Helical" evidence="9">
    <location>
        <begin position="382"/>
        <end position="412"/>
    </location>
</feature>
<dbReference type="InterPro" id="IPR018461">
    <property type="entry name" value="Na/H_Antiport_NhaC-like_C"/>
</dbReference>
<feature type="transmembrane region" description="Helical" evidence="9">
    <location>
        <begin position="154"/>
        <end position="178"/>
    </location>
</feature>
<feature type="transmembrane region" description="Helical" evidence="9">
    <location>
        <begin position="48"/>
        <end position="66"/>
    </location>
</feature>
<keyword evidence="7 9" id="KW-0472">Membrane</keyword>
<keyword evidence="3" id="KW-0050">Antiport</keyword>
<feature type="transmembrane region" description="Helical" evidence="9">
    <location>
        <begin position="273"/>
        <end position="290"/>
    </location>
</feature>
<dbReference type="FunCoup" id="A0A2G4YWH0">
    <property type="interactions" value="273"/>
</dbReference>
<evidence type="ECO:0000256" key="5">
    <source>
        <dbReference type="ARBA" id="ARBA00022692"/>
    </source>
</evidence>
<dbReference type="Proteomes" id="UP000229730">
    <property type="component" value="Unassembled WGS sequence"/>
</dbReference>
<feature type="transmembrane region" description="Helical" evidence="9">
    <location>
        <begin position="207"/>
        <end position="227"/>
    </location>
</feature>
<name>A0A2G4YWH0_9PROT</name>
<keyword evidence="2" id="KW-0813">Transport</keyword>
<feature type="transmembrane region" description="Helical" evidence="9">
    <location>
        <begin position="87"/>
        <end position="105"/>
    </location>
</feature>
<dbReference type="InterPro" id="IPR052180">
    <property type="entry name" value="NhaC_Na-H+_Antiporter"/>
</dbReference>
<keyword evidence="12" id="KW-1185">Reference proteome</keyword>
<evidence type="ECO:0000256" key="6">
    <source>
        <dbReference type="ARBA" id="ARBA00022989"/>
    </source>
</evidence>
<keyword evidence="5 9" id="KW-0812">Transmembrane</keyword>
<comment type="subcellular location">
    <subcellularLocation>
        <location evidence="1">Cell membrane</location>
        <topology evidence="1">Multi-pass membrane protein</topology>
    </subcellularLocation>
</comment>
<comment type="similarity">
    <text evidence="8">Belongs to the NhaC Na(+)/H(+) (TC 2.A.35) antiporter family.</text>
</comment>
<evidence type="ECO:0000256" key="8">
    <source>
        <dbReference type="ARBA" id="ARBA00038435"/>
    </source>
</evidence>
<dbReference type="OrthoDB" id="9762978at2"/>
<dbReference type="InterPro" id="IPR004770">
    <property type="entry name" value="Na/H_antiport_NhaC"/>
</dbReference>
<keyword evidence="6 9" id="KW-1133">Transmembrane helix</keyword>
<feature type="transmembrane region" description="Helical" evidence="9">
    <location>
        <begin position="20"/>
        <end position="42"/>
    </location>
</feature>
<evidence type="ECO:0000256" key="3">
    <source>
        <dbReference type="ARBA" id="ARBA00022449"/>
    </source>
</evidence>
<evidence type="ECO:0000256" key="4">
    <source>
        <dbReference type="ARBA" id="ARBA00022475"/>
    </source>
</evidence>
<evidence type="ECO:0000313" key="12">
    <source>
        <dbReference type="Proteomes" id="UP000229730"/>
    </source>
</evidence>
<dbReference type="GO" id="GO:0005886">
    <property type="term" value="C:plasma membrane"/>
    <property type="evidence" value="ECO:0007669"/>
    <property type="project" value="UniProtKB-SubCell"/>
</dbReference>
<evidence type="ECO:0000313" key="11">
    <source>
        <dbReference type="EMBL" id="PHZ86675.1"/>
    </source>
</evidence>
<feature type="domain" description="Na+/H+ antiporter NhaC-like C-terminal" evidence="10">
    <location>
        <begin position="175"/>
        <end position="482"/>
    </location>
</feature>
<dbReference type="GO" id="GO:0015297">
    <property type="term" value="F:antiporter activity"/>
    <property type="evidence" value="ECO:0007669"/>
    <property type="project" value="UniProtKB-KW"/>
</dbReference>
<gene>
    <name evidence="11" type="primary">nhaC</name>
    <name evidence="11" type="ORF">CRD36_00420</name>
</gene>
<feature type="transmembrane region" description="Helical" evidence="9">
    <location>
        <begin position="248"/>
        <end position="267"/>
    </location>
</feature>
<dbReference type="Pfam" id="PF03553">
    <property type="entry name" value="Na_H_antiporter"/>
    <property type="match status" value="1"/>
</dbReference>
<evidence type="ECO:0000259" key="10">
    <source>
        <dbReference type="Pfam" id="PF03553"/>
    </source>
</evidence>
<keyword evidence="4" id="KW-1003">Cell membrane</keyword>
<dbReference type="AlphaFoldDB" id="A0A2G4YWH0"/>
<dbReference type="NCBIfam" id="TIGR00931">
    <property type="entry name" value="antiport_nhaC"/>
    <property type="match status" value="1"/>
</dbReference>
<evidence type="ECO:0000256" key="7">
    <source>
        <dbReference type="ARBA" id="ARBA00023136"/>
    </source>
</evidence>
<dbReference type="EMBL" id="PDEM01000007">
    <property type="protein sequence ID" value="PHZ86675.1"/>
    <property type="molecule type" value="Genomic_DNA"/>
</dbReference>
<proteinExistence type="inferred from homology"/>
<comment type="caution">
    <text evidence="11">The sequence shown here is derived from an EMBL/GenBank/DDBJ whole genome shotgun (WGS) entry which is preliminary data.</text>
</comment>
<dbReference type="PANTHER" id="PTHR33451">
    <property type="entry name" value="MALATE-2H(+)/NA(+)-LACTATE ANTIPORTER"/>
    <property type="match status" value="1"/>
</dbReference>
<feature type="transmembrane region" description="Helical" evidence="9">
    <location>
        <begin position="460"/>
        <end position="481"/>
    </location>
</feature>
<accession>A0A2G4YWH0</accession>
<evidence type="ECO:0000256" key="9">
    <source>
        <dbReference type="SAM" id="Phobius"/>
    </source>
</evidence>
<dbReference type="PANTHER" id="PTHR33451:SF3">
    <property type="entry name" value="MALATE-2H(+)_NA(+)-LACTATE ANTIPORTER"/>
    <property type="match status" value="1"/>
</dbReference>
<dbReference type="InParanoid" id="A0A2G4YWH0"/>
<sequence length="498" mass="53973">MLVTTENPKSSEATIPAPPLLDSFIPLGFLIILLAGSVYFFGEDSTAGATQVAFFFASGLAILAAVKNGHSWKEIETSITKGISVTINAILILFMVGAVIGSWIVSGTVPTLLYYGLKLIDPNIFYISTCIVCAFSALCIGSSWSVIGTIGLGLFGVANSLGISSEITAGAIISGAYFGDKMSPLSDTTNLAPAVAGTDLFTHIGNMIWTTIPAISIALVAFWYLGLDIEVKSSPNELNQKLEYLREFFNVGLHLLIPPLLVLILALMKFPAFLAMLLSSLSGIVIAVFFQKELLISFGTIENLSDMELIIKGVWTALFDGYSANTPDADLNNLLSRGGMADIRNNVWLVISAMMFGSIMEHAGFLQRLIKGMMSLARSTGSLIFTTVITCISVNIVAADQFISIVLPGRLYQLEYRKRKLGPQTLSRTLEDAGTVTSPLIPWNTCGVFISSVFDLTAFSYAPYCFFNLLCPIISIFYGVFNFKLTYTHQRETLTRTT</sequence>
<feature type="transmembrane region" description="Helical" evidence="9">
    <location>
        <begin position="125"/>
        <end position="147"/>
    </location>
</feature>
<evidence type="ECO:0000256" key="1">
    <source>
        <dbReference type="ARBA" id="ARBA00004651"/>
    </source>
</evidence>
<reference evidence="11 12" key="1">
    <citation type="submission" date="2017-10" db="EMBL/GenBank/DDBJ databases">
        <title>Frigbacter circumglobatus gen. nov. sp. nov., isolated from sediment cultured in situ.</title>
        <authorList>
            <person name="Zhao Z."/>
        </authorList>
    </citation>
    <scope>NUCLEOTIDE SEQUENCE [LARGE SCALE GENOMIC DNA]</scope>
    <source>
        <strain evidence="11 12">ZYL</strain>
    </source>
</reference>